<comment type="caution">
    <text evidence="1">The sequence shown here is derived from an EMBL/GenBank/DDBJ whole genome shotgun (WGS) entry which is preliminary data.</text>
</comment>
<dbReference type="EMBL" id="BRPK01000004">
    <property type="protein sequence ID" value="GLB37726.1"/>
    <property type="molecule type" value="Genomic_DNA"/>
</dbReference>
<dbReference type="Proteomes" id="UP001063166">
    <property type="component" value="Unassembled WGS sequence"/>
</dbReference>
<gene>
    <name evidence="1" type="ORF">LshimejAT787_0407770</name>
</gene>
<proteinExistence type="predicted"/>
<evidence type="ECO:0000313" key="1">
    <source>
        <dbReference type="EMBL" id="GLB37726.1"/>
    </source>
</evidence>
<reference evidence="1" key="1">
    <citation type="submission" date="2022-07" db="EMBL/GenBank/DDBJ databases">
        <title>The genome of Lyophyllum shimeji provides insight into the initial evolution of ectomycorrhizal fungal genome.</title>
        <authorList>
            <person name="Kobayashi Y."/>
            <person name="Shibata T."/>
            <person name="Hirakawa H."/>
            <person name="Shigenobu S."/>
            <person name="Nishiyama T."/>
            <person name="Yamada A."/>
            <person name="Hasebe M."/>
            <person name="Kawaguchi M."/>
        </authorList>
    </citation>
    <scope>NUCLEOTIDE SEQUENCE</scope>
    <source>
        <strain evidence="1">AT787</strain>
    </source>
</reference>
<accession>A0A9P3PLX7</accession>
<sequence>MGQIRRSLKASDLTYLKFRVQILLCPGRLLVAEDENSVKTHSMSVMRGCIAISTALWRNLSEIQAKNRMLKD</sequence>
<keyword evidence="2" id="KW-1185">Reference proteome</keyword>
<name>A0A9P3PLX7_LYOSH</name>
<protein>
    <submittedName>
        <fullName evidence="1">Uncharacterized protein</fullName>
    </submittedName>
</protein>
<evidence type="ECO:0000313" key="2">
    <source>
        <dbReference type="Proteomes" id="UP001063166"/>
    </source>
</evidence>
<organism evidence="1 2">
    <name type="scientific">Lyophyllum shimeji</name>
    <name type="common">Hon-shimeji</name>
    <name type="synonym">Tricholoma shimeji</name>
    <dbReference type="NCBI Taxonomy" id="47721"/>
    <lineage>
        <taxon>Eukaryota</taxon>
        <taxon>Fungi</taxon>
        <taxon>Dikarya</taxon>
        <taxon>Basidiomycota</taxon>
        <taxon>Agaricomycotina</taxon>
        <taxon>Agaricomycetes</taxon>
        <taxon>Agaricomycetidae</taxon>
        <taxon>Agaricales</taxon>
        <taxon>Tricholomatineae</taxon>
        <taxon>Lyophyllaceae</taxon>
        <taxon>Lyophyllum</taxon>
    </lineage>
</organism>
<dbReference type="AlphaFoldDB" id="A0A9P3PLX7"/>